<evidence type="ECO:0000313" key="1">
    <source>
        <dbReference type="EMBL" id="MDX8147307.1"/>
    </source>
</evidence>
<dbReference type="Gene3D" id="2.30.320.10">
    <property type="entry name" value="YwqG-like"/>
    <property type="match status" value="1"/>
</dbReference>
<reference evidence="1 2" key="1">
    <citation type="submission" date="2023-11" db="EMBL/GenBank/DDBJ databases">
        <title>Lentzea sokolovensis, sp. nov., Lentzea kristufkii, sp. nov., and Lentzea miocenensis, sp. nov., rare actinobacteria from Sokolov Coal Basin, Miocene lacustrine sediment, Czech Republic.</title>
        <authorList>
            <person name="Lara A."/>
            <person name="Kotroba L."/>
            <person name="Nouioui I."/>
            <person name="Neumann-Schaal M."/>
            <person name="Mast Y."/>
            <person name="Chronakova A."/>
        </authorList>
    </citation>
    <scope>NUCLEOTIDE SEQUENCE [LARGE SCALE GENOMIC DNA]</scope>
    <source>
        <strain evidence="1 2">BCCO 10_0061</strain>
    </source>
</reference>
<dbReference type="InterPro" id="IPR015315">
    <property type="entry name" value="DUF1963"/>
</dbReference>
<sequence>MNRYEQFRSAALDRDIPGDEVDKFSDQLRFAIWASTGSAEEESVGQLGGLPRLPVGVEWPGGESYPLPFIGSVDCAALPRAEGLALPEDGSLLLFLHHEEDMEEHSPLGGSPYAQALYVPAGTDTAVASPPSDHDSATFFHENIPFLIPERRLSAWVQPVLPDWIEERDVEFESDTVKQLLDELKHLDELCALVGELWPAQDRSAALRLGGYGMEIGGQDGPWTQMASINIGDRPRGSDLQRAEWFRLLHEEERRLRQEWVPLAQFHTESDVYYGCFLINSDDLAARRFDKMRSFTMFTE</sequence>
<dbReference type="SUPFAM" id="SSF103032">
    <property type="entry name" value="Hypothetical protein YwqG"/>
    <property type="match status" value="1"/>
</dbReference>
<dbReference type="RefSeq" id="WP_319979365.1">
    <property type="nucleotide sequence ID" value="NZ_JAXAVU010000014.1"/>
</dbReference>
<dbReference type="Proteomes" id="UP001285352">
    <property type="component" value="Unassembled WGS sequence"/>
</dbReference>
<dbReference type="InterPro" id="IPR035948">
    <property type="entry name" value="YwqG-like_sf"/>
</dbReference>
<protein>
    <submittedName>
        <fullName evidence="1">DUF1963 domain-containing protein</fullName>
    </submittedName>
</protein>
<organism evidence="1 2">
    <name type="scientific">Lentzea sokolovensis</name>
    <dbReference type="NCBI Taxonomy" id="3095429"/>
    <lineage>
        <taxon>Bacteria</taxon>
        <taxon>Bacillati</taxon>
        <taxon>Actinomycetota</taxon>
        <taxon>Actinomycetes</taxon>
        <taxon>Pseudonocardiales</taxon>
        <taxon>Pseudonocardiaceae</taxon>
        <taxon>Lentzea</taxon>
    </lineage>
</organism>
<gene>
    <name evidence="1" type="ORF">SK854_34720</name>
</gene>
<dbReference type="EMBL" id="JAXAVU010000014">
    <property type="protein sequence ID" value="MDX8147307.1"/>
    <property type="molecule type" value="Genomic_DNA"/>
</dbReference>
<accession>A0ABU4V678</accession>
<proteinExistence type="predicted"/>
<keyword evidence="2" id="KW-1185">Reference proteome</keyword>
<reference evidence="1 2" key="2">
    <citation type="submission" date="2023-11" db="EMBL/GenBank/DDBJ databases">
        <authorList>
            <person name="Lara A.C."/>
            <person name="Chronakova A."/>
        </authorList>
    </citation>
    <scope>NUCLEOTIDE SEQUENCE [LARGE SCALE GENOMIC DNA]</scope>
    <source>
        <strain evidence="1 2">BCCO 10_0061</strain>
    </source>
</reference>
<name>A0ABU4V678_9PSEU</name>
<evidence type="ECO:0000313" key="2">
    <source>
        <dbReference type="Proteomes" id="UP001285352"/>
    </source>
</evidence>
<dbReference type="Pfam" id="PF09234">
    <property type="entry name" value="DUF1963"/>
    <property type="match status" value="1"/>
</dbReference>
<comment type="caution">
    <text evidence="1">The sequence shown here is derived from an EMBL/GenBank/DDBJ whole genome shotgun (WGS) entry which is preliminary data.</text>
</comment>